<evidence type="ECO:0000256" key="1">
    <source>
        <dbReference type="SAM" id="MobiDB-lite"/>
    </source>
</evidence>
<comment type="caution">
    <text evidence="2">The sequence shown here is derived from an EMBL/GenBank/DDBJ whole genome shotgun (WGS) entry which is preliminary data.</text>
</comment>
<sequence length="108" mass="12282">MLRERDEACLEVGPVERGKPPVRGGRQTGDAPLGADETTTTQRLKAEGLPYTLLFSARLRVTYIQKAHFFDTPELVRDWLDTTFPHPGPKEHEDTLPLRQAHQPHKDK</sequence>
<reference evidence="2" key="1">
    <citation type="journal article" date="2022" name="bioRxiv">
        <title>Sequencing and chromosome-scale assembly of the giantPleurodeles waltlgenome.</title>
        <authorList>
            <person name="Brown T."/>
            <person name="Elewa A."/>
            <person name="Iarovenko S."/>
            <person name="Subramanian E."/>
            <person name="Araus A.J."/>
            <person name="Petzold A."/>
            <person name="Susuki M."/>
            <person name="Suzuki K.-i.T."/>
            <person name="Hayashi T."/>
            <person name="Toyoda A."/>
            <person name="Oliveira C."/>
            <person name="Osipova E."/>
            <person name="Leigh N.D."/>
            <person name="Simon A."/>
            <person name="Yun M.H."/>
        </authorList>
    </citation>
    <scope>NUCLEOTIDE SEQUENCE</scope>
    <source>
        <strain evidence="2">20211129_DDA</strain>
        <tissue evidence="2">Liver</tissue>
    </source>
</reference>
<dbReference type="EMBL" id="JANPWB010000015">
    <property type="protein sequence ID" value="KAJ1092910.1"/>
    <property type="molecule type" value="Genomic_DNA"/>
</dbReference>
<protein>
    <submittedName>
        <fullName evidence="2">Uncharacterized protein</fullName>
    </submittedName>
</protein>
<organism evidence="2 3">
    <name type="scientific">Pleurodeles waltl</name>
    <name type="common">Iberian ribbed newt</name>
    <dbReference type="NCBI Taxonomy" id="8319"/>
    <lineage>
        <taxon>Eukaryota</taxon>
        <taxon>Metazoa</taxon>
        <taxon>Chordata</taxon>
        <taxon>Craniata</taxon>
        <taxon>Vertebrata</taxon>
        <taxon>Euteleostomi</taxon>
        <taxon>Amphibia</taxon>
        <taxon>Batrachia</taxon>
        <taxon>Caudata</taxon>
        <taxon>Salamandroidea</taxon>
        <taxon>Salamandridae</taxon>
        <taxon>Pleurodelinae</taxon>
        <taxon>Pleurodeles</taxon>
    </lineage>
</organism>
<dbReference type="AlphaFoldDB" id="A0AAV7LMV8"/>
<keyword evidence="3" id="KW-1185">Reference proteome</keyword>
<feature type="region of interest" description="Disordered" evidence="1">
    <location>
        <begin position="1"/>
        <end position="40"/>
    </location>
</feature>
<dbReference type="Proteomes" id="UP001066276">
    <property type="component" value="Chromosome 11"/>
</dbReference>
<evidence type="ECO:0000313" key="3">
    <source>
        <dbReference type="Proteomes" id="UP001066276"/>
    </source>
</evidence>
<dbReference type="Gene3D" id="3.30.250.20">
    <property type="entry name" value="L1 transposable element, C-terminal domain"/>
    <property type="match status" value="1"/>
</dbReference>
<name>A0AAV7LMV8_PLEWA</name>
<gene>
    <name evidence="2" type="ORF">NDU88_006020</name>
</gene>
<proteinExistence type="predicted"/>
<evidence type="ECO:0000313" key="2">
    <source>
        <dbReference type="EMBL" id="KAJ1092910.1"/>
    </source>
</evidence>
<feature type="region of interest" description="Disordered" evidence="1">
    <location>
        <begin position="82"/>
        <end position="108"/>
    </location>
</feature>
<accession>A0AAV7LMV8</accession>
<dbReference type="InterPro" id="IPR042566">
    <property type="entry name" value="L1_C"/>
</dbReference>
<feature type="compositionally biased region" description="Basic and acidic residues" evidence="1">
    <location>
        <begin position="1"/>
        <end position="19"/>
    </location>
</feature>